<reference evidence="2" key="1">
    <citation type="submission" date="2020-02" db="EMBL/GenBank/DDBJ databases">
        <title>Genomic and physiological characterization of two novel Nitrospinaceae genera.</title>
        <authorList>
            <person name="Mueller A.J."/>
            <person name="Jung M.-Y."/>
            <person name="Strachan C.R."/>
            <person name="Herbold C.W."/>
            <person name="Kirkegaard R.H."/>
            <person name="Daims H."/>
        </authorList>
    </citation>
    <scope>NUCLEOTIDE SEQUENCE [LARGE SCALE GENOMIC DNA]</scope>
</reference>
<gene>
    <name evidence="1" type="ORF">G3M78_01030</name>
</gene>
<dbReference type="Proteomes" id="UP000594464">
    <property type="component" value="Chromosome"/>
</dbReference>
<evidence type="ECO:0000313" key="2">
    <source>
        <dbReference type="Proteomes" id="UP000594464"/>
    </source>
</evidence>
<organism evidence="1 2">
    <name type="scientific">Candidatus Nitrohelix vancouverensis</name>
    <dbReference type="NCBI Taxonomy" id="2705534"/>
    <lineage>
        <taxon>Bacteria</taxon>
        <taxon>Pseudomonadati</taxon>
        <taxon>Nitrospinota/Tectimicrobiota group</taxon>
        <taxon>Nitrospinota</taxon>
        <taxon>Nitrospinia</taxon>
        <taxon>Nitrospinales</taxon>
        <taxon>Nitrospinaceae</taxon>
        <taxon>Candidatus Nitrohelix</taxon>
    </lineage>
</organism>
<dbReference type="KEGG" id="nva:G3M78_01030"/>
<name>A0A7T0C028_9BACT</name>
<proteinExistence type="predicted"/>
<sequence>MFPGDLLLPDMKLWGSVENYYPALCQFFSQIEEKLGGQVCIAAHPKSDHGDRPAYFGGRPVFKNQTFQMVRDCRFLITHASTAIGYAVIYRKPVVFITTNEAEKDIKFSVEIAESARSLGKAAVNIDSPLSIDWEAELQVNYPMYEEYMNSYVKKSGSENLNTWQIFSNRIKRFK</sequence>
<dbReference type="EMBL" id="CP048620">
    <property type="protein sequence ID" value="QPJ64060.1"/>
    <property type="molecule type" value="Genomic_DNA"/>
</dbReference>
<evidence type="ECO:0000313" key="1">
    <source>
        <dbReference type="EMBL" id="QPJ64060.1"/>
    </source>
</evidence>
<dbReference type="AlphaFoldDB" id="A0A7T0C028"/>
<protein>
    <submittedName>
        <fullName evidence="1">Uncharacterized protein</fullName>
    </submittedName>
</protein>
<accession>A0A7T0C028</accession>